<evidence type="ECO:0000313" key="2">
    <source>
        <dbReference type="Proteomes" id="UP000606499"/>
    </source>
</evidence>
<dbReference type="RefSeq" id="WP_054326486.1">
    <property type="nucleotide sequence ID" value="NZ_JACOPL010000006.1"/>
</dbReference>
<dbReference type="AlphaFoldDB" id="A0A923LV71"/>
<protein>
    <recommendedName>
        <fullName evidence="3">Phage tail protein</fullName>
    </recommendedName>
</protein>
<dbReference type="EMBL" id="JACOPL010000006">
    <property type="protein sequence ID" value="MBC5725268.1"/>
    <property type="molecule type" value="Genomic_DNA"/>
</dbReference>
<evidence type="ECO:0008006" key="3">
    <source>
        <dbReference type="Google" id="ProtNLM"/>
    </source>
</evidence>
<name>A0A923LV71_9FIRM</name>
<gene>
    <name evidence="1" type="ORF">H8S45_07330</name>
</gene>
<evidence type="ECO:0000313" key="1">
    <source>
        <dbReference type="EMBL" id="MBC5725268.1"/>
    </source>
</evidence>
<keyword evidence="2" id="KW-1185">Reference proteome</keyword>
<comment type="caution">
    <text evidence="1">The sequence shown here is derived from an EMBL/GenBank/DDBJ whole genome shotgun (WGS) entry which is preliminary data.</text>
</comment>
<sequence>MSAIKDLMTLCCREQWQNGLFRHVACEGDALVLPPPHHAGAFCLPPVDSGEKGFAWSRLIVDAVLPQDCGLRIYTRCADAPDWAAWEALQAAFDAPGEDDPLPLLRRCYGAPEPPGTDCWLSGAGRYLWVAFELTATGACAPSVTALHLRMGGDHMIDYLPSIYRGDDFTQRYLSIYNSMLQDMEDAVEALPRQLDAAGASDAMLGCLAQWVCVEQGEKDARARIRTALDDFEALYTVAGVRRSVHRLTGREPLIIEHFMVDPNRAECRNPVLYRRLYGDDPYRFFVLLNEDAFASRDRMEWFLVRMQGLIPAGMSLELVLLKQCVQLDWHTYLGINSRVGSYVPAVIDENVTIHYDTTIGGATT</sequence>
<organism evidence="1 2">
    <name type="scientific">Agathobaculum faecis</name>
    <dbReference type="NCBI Taxonomy" id="2763013"/>
    <lineage>
        <taxon>Bacteria</taxon>
        <taxon>Bacillati</taxon>
        <taxon>Bacillota</taxon>
        <taxon>Clostridia</taxon>
        <taxon>Eubacteriales</taxon>
        <taxon>Butyricicoccaceae</taxon>
        <taxon>Agathobaculum</taxon>
    </lineage>
</organism>
<dbReference type="Proteomes" id="UP000606499">
    <property type="component" value="Unassembled WGS sequence"/>
</dbReference>
<accession>A0A923LV71</accession>
<proteinExistence type="predicted"/>
<reference evidence="1" key="1">
    <citation type="submission" date="2020-08" db="EMBL/GenBank/DDBJ databases">
        <title>Genome public.</title>
        <authorList>
            <person name="Liu C."/>
            <person name="Sun Q."/>
        </authorList>
    </citation>
    <scope>NUCLEOTIDE SEQUENCE</scope>
    <source>
        <strain evidence="1">NSJ-28</strain>
    </source>
</reference>